<protein>
    <submittedName>
        <fullName evidence="2">Ribosomal-protein-alanine N-acetyltransferase</fullName>
        <ecNumber evidence="2">2.3.1.267</ecNumber>
    </submittedName>
</protein>
<dbReference type="PROSITE" id="PS51186">
    <property type="entry name" value="GNAT"/>
    <property type="match status" value="1"/>
</dbReference>
<dbReference type="InterPro" id="IPR051531">
    <property type="entry name" value="N-acetyltransferase"/>
</dbReference>
<dbReference type="EMBL" id="JAVDQD010000004">
    <property type="protein sequence ID" value="MDR6240307.1"/>
    <property type="molecule type" value="Genomic_DNA"/>
</dbReference>
<keyword evidence="3" id="KW-1185">Reference proteome</keyword>
<accession>A0AAE3XPP0</accession>
<organism evidence="2 3">
    <name type="scientific">Aureibacter tunicatorum</name>
    <dbReference type="NCBI Taxonomy" id="866807"/>
    <lineage>
        <taxon>Bacteria</taxon>
        <taxon>Pseudomonadati</taxon>
        <taxon>Bacteroidota</taxon>
        <taxon>Cytophagia</taxon>
        <taxon>Cytophagales</taxon>
        <taxon>Persicobacteraceae</taxon>
        <taxon>Aureibacter</taxon>
    </lineage>
</organism>
<feature type="domain" description="N-acetyltransferase" evidence="1">
    <location>
        <begin position="18"/>
        <end position="174"/>
    </location>
</feature>
<keyword evidence="2" id="KW-0012">Acyltransferase</keyword>
<dbReference type="PANTHER" id="PTHR43792:SF1">
    <property type="entry name" value="N-ACETYLTRANSFERASE DOMAIN-CONTAINING PROTEIN"/>
    <property type="match status" value="1"/>
</dbReference>
<sequence length="187" mass="21945">MINKQAINELSELESERLYFRKIGPQDAEDIYSLRSQETTMRYMDSKYHQSLKDSEAFIQDNLSIQTKGEGMFFAIIEKESGAFVGDFVFWKIDDRHHRADIGYMLKPDFWGKGFMQETMKTLLAYAFDEVGIHSIEANVNPENGNSSRALLKIGFEKEAYFKENYYFEGKYLDSEIFSLLERNFIR</sequence>
<evidence type="ECO:0000313" key="2">
    <source>
        <dbReference type="EMBL" id="MDR6240307.1"/>
    </source>
</evidence>
<dbReference type="EC" id="2.3.1.267" evidence="2"/>
<gene>
    <name evidence="2" type="ORF">HNQ88_003373</name>
</gene>
<evidence type="ECO:0000313" key="3">
    <source>
        <dbReference type="Proteomes" id="UP001185092"/>
    </source>
</evidence>
<dbReference type="InterPro" id="IPR016181">
    <property type="entry name" value="Acyl_CoA_acyltransferase"/>
</dbReference>
<dbReference type="RefSeq" id="WP_309940204.1">
    <property type="nucleotide sequence ID" value="NZ_AP025305.1"/>
</dbReference>
<dbReference type="Proteomes" id="UP001185092">
    <property type="component" value="Unassembled WGS sequence"/>
</dbReference>
<dbReference type="GO" id="GO:0008999">
    <property type="term" value="F:protein-N-terminal-alanine acetyltransferase activity"/>
    <property type="evidence" value="ECO:0007669"/>
    <property type="project" value="UniProtKB-EC"/>
</dbReference>
<dbReference type="InterPro" id="IPR000182">
    <property type="entry name" value="GNAT_dom"/>
</dbReference>
<proteinExistence type="predicted"/>
<dbReference type="Gene3D" id="3.40.630.30">
    <property type="match status" value="1"/>
</dbReference>
<dbReference type="PANTHER" id="PTHR43792">
    <property type="entry name" value="GNAT FAMILY, PUTATIVE (AFU_ORTHOLOGUE AFUA_3G00765)-RELATED-RELATED"/>
    <property type="match status" value="1"/>
</dbReference>
<evidence type="ECO:0000259" key="1">
    <source>
        <dbReference type="PROSITE" id="PS51186"/>
    </source>
</evidence>
<dbReference type="SUPFAM" id="SSF55729">
    <property type="entry name" value="Acyl-CoA N-acyltransferases (Nat)"/>
    <property type="match status" value="1"/>
</dbReference>
<reference evidence="2" key="1">
    <citation type="submission" date="2023-07" db="EMBL/GenBank/DDBJ databases">
        <title>Genomic Encyclopedia of Type Strains, Phase IV (KMG-IV): sequencing the most valuable type-strain genomes for metagenomic binning, comparative biology and taxonomic classification.</title>
        <authorList>
            <person name="Goeker M."/>
        </authorList>
    </citation>
    <scope>NUCLEOTIDE SEQUENCE</scope>
    <source>
        <strain evidence="2">DSM 26174</strain>
    </source>
</reference>
<dbReference type="Pfam" id="PF13302">
    <property type="entry name" value="Acetyltransf_3"/>
    <property type="match status" value="1"/>
</dbReference>
<keyword evidence="2" id="KW-0808">Transferase</keyword>
<name>A0AAE3XPP0_9BACT</name>
<dbReference type="AlphaFoldDB" id="A0AAE3XPP0"/>
<comment type="caution">
    <text evidence="2">The sequence shown here is derived from an EMBL/GenBank/DDBJ whole genome shotgun (WGS) entry which is preliminary data.</text>
</comment>